<dbReference type="PROSITE" id="PS00678">
    <property type="entry name" value="WD_REPEATS_1"/>
    <property type="match status" value="1"/>
</dbReference>
<evidence type="ECO:0000313" key="8">
    <source>
        <dbReference type="EMBL" id="KAF2767587.1"/>
    </source>
</evidence>
<sequence>MASDANIHITQGSTLPPAQPTYILRGHSAQIHSVCFLRDNLRLLSGDADGWVVLWSVSIKRPIAVWQAHKGTVLGLKAWGDERIITHGRDNKLCVWQLAETQEAEFSTMLPIEDSTTERKKPWLLHSLPVHALNFCSFAMGPALASQALDSDVSEILVAYPGVQDGSIMVTSLPSEERFATIPPPRSDSKSGMLMALELHQQNSQDQSLLVIAGYEGGNTCLWSQNPMTKIWKVVNTYKLHSQPILSLDAVPTLACFYTSSADAAIAQYSLYTQADPKVVQTKHAGQQSLTVRDDGKIFATAGWDGRVRVYSCKTMKELAVLKWHKEGCYALAFARSRYPDRMNISVPEGPGVVTKRELTVSQRRQQTAKETHWLAAGSKDGKISLWDIY</sequence>
<protein>
    <recommendedName>
        <fullName evidence="6">ASTRA-associated protein 1</fullName>
    </recommendedName>
</protein>
<dbReference type="OrthoDB" id="7668193at2759"/>
<evidence type="ECO:0000256" key="6">
    <source>
        <dbReference type="ARBA" id="ARBA00040563"/>
    </source>
</evidence>
<organism evidence="8 9">
    <name type="scientific">Teratosphaeria nubilosa</name>
    <dbReference type="NCBI Taxonomy" id="161662"/>
    <lineage>
        <taxon>Eukaryota</taxon>
        <taxon>Fungi</taxon>
        <taxon>Dikarya</taxon>
        <taxon>Ascomycota</taxon>
        <taxon>Pezizomycotina</taxon>
        <taxon>Dothideomycetes</taxon>
        <taxon>Dothideomycetidae</taxon>
        <taxon>Mycosphaerellales</taxon>
        <taxon>Teratosphaeriaceae</taxon>
        <taxon>Teratosphaeria</taxon>
    </lineage>
</organism>
<evidence type="ECO:0000256" key="2">
    <source>
        <dbReference type="ARBA" id="ARBA00022737"/>
    </source>
</evidence>
<reference evidence="8" key="1">
    <citation type="journal article" date="2020" name="Stud. Mycol.">
        <title>101 Dothideomycetes genomes: a test case for predicting lifestyles and emergence of pathogens.</title>
        <authorList>
            <person name="Haridas S."/>
            <person name="Albert R."/>
            <person name="Binder M."/>
            <person name="Bloem J."/>
            <person name="Labutti K."/>
            <person name="Salamov A."/>
            <person name="Andreopoulos B."/>
            <person name="Baker S."/>
            <person name="Barry K."/>
            <person name="Bills G."/>
            <person name="Bluhm B."/>
            <person name="Cannon C."/>
            <person name="Castanera R."/>
            <person name="Culley D."/>
            <person name="Daum C."/>
            <person name="Ezra D."/>
            <person name="Gonzalez J."/>
            <person name="Henrissat B."/>
            <person name="Kuo A."/>
            <person name="Liang C."/>
            <person name="Lipzen A."/>
            <person name="Lutzoni F."/>
            <person name="Magnuson J."/>
            <person name="Mondo S."/>
            <person name="Nolan M."/>
            <person name="Ohm R."/>
            <person name="Pangilinan J."/>
            <person name="Park H.-J."/>
            <person name="Ramirez L."/>
            <person name="Alfaro M."/>
            <person name="Sun H."/>
            <person name="Tritt A."/>
            <person name="Yoshinaga Y."/>
            <person name="Zwiers L.-H."/>
            <person name="Turgeon B."/>
            <person name="Goodwin S."/>
            <person name="Spatafora J."/>
            <person name="Crous P."/>
            <person name="Grigoriev I."/>
        </authorList>
    </citation>
    <scope>NUCLEOTIDE SEQUENCE</scope>
    <source>
        <strain evidence="8">CBS 116005</strain>
    </source>
</reference>
<keyword evidence="9" id="KW-1185">Reference proteome</keyword>
<dbReference type="SUPFAM" id="SSF50978">
    <property type="entry name" value="WD40 repeat-like"/>
    <property type="match status" value="1"/>
</dbReference>
<name>A0A6G1L3Z2_9PEZI</name>
<comment type="subunit">
    <text evidence="5">Component of the ASTRA chromatin remodeling machinery complex.</text>
</comment>
<dbReference type="EMBL" id="ML995854">
    <property type="protein sequence ID" value="KAF2767587.1"/>
    <property type="molecule type" value="Genomic_DNA"/>
</dbReference>
<dbReference type="PROSITE" id="PS50294">
    <property type="entry name" value="WD_REPEATS_REGION"/>
    <property type="match status" value="1"/>
</dbReference>
<dbReference type="PROSITE" id="PS50082">
    <property type="entry name" value="WD_REPEATS_2"/>
    <property type="match status" value="2"/>
</dbReference>
<evidence type="ECO:0000256" key="1">
    <source>
        <dbReference type="ARBA" id="ARBA00022574"/>
    </source>
</evidence>
<evidence type="ECO:0000313" key="9">
    <source>
        <dbReference type="Proteomes" id="UP000799436"/>
    </source>
</evidence>
<evidence type="ECO:0000256" key="3">
    <source>
        <dbReference type="ARBA" id="ARBA00037338"/>
    </source>
</evidence>
<dbReference type="Gene3D" id="2.130.10.10">
    <property type="entry name" value="YVTN repeat-like/Quinoprotein amine dehydrogenase"/>
    <property type="match status" value="2"/>
</dbReference>
<evidence type="ECO:0000256" key="4">
    <source>
        <dbReference type="ARBA" id="ARBA00037931"/>
    </source>
</evidence>
<dbReference type="InterPro" id="IPR015943">
    <property type="entry name" value="WD40/YVTN_repeat-like_dom_sf"/>
</dbReference>
<feature type="repeat" description="WD" evidence="7">
    <location>
        <begin position="375"/>
        <end position="390"/>
    </location>
</feature>
<keyword evidence="1 7" id="KW-0853">WD repeat</keyword>
<dbReference type="AlphaFoldDB" id="A0A6G1L3Z2"/>
<comment type="function">
    <text evidence="3">Component of the ASTRA complex involved in chromatin remodeling.</text>
</comment>
<dbReference type="PANTHER" id="PTHR19854">
    <property type="entry name" value="TRANSDUCIN BETA-LIKE 3"/>
    <property type="match status" value="1"/>
</dbReference>
<dbReference type="SMART" id="SM00320">
    <property type="entry name" value="WD40"/>
    <property type="match status" value="5"/>
</dbReference>
<evidence type="ECO:0000256" key="7">
    <source>
        <dbReference type="PROSITE-ProRule" id="PRU00221"/>
    </source>
</evidence>
<accession>A0A6G1L3Z2</accession>
<dbReference type="InterPro" id="IPR036322">
    <property type="entry name" value="WD40_repeat_dom_sf"/>
</dbReference>
<dbReference type="PANTHER" id="PTHR19854:SF1">
    <property type="entry name" value="GUANINE NUCLEOTIDE-BINDING PROTEIN SUBUNIT BETA-LIKE PROTEIN 1"/>
    <property type="match status" value="1"/>
</dbReference>
<gene>
    <name evidence="8" type="ORF">EJ03DRAFT_315578</name>
</gene>
<proteinExistence type="inferred from homology"/>
<feature type="repeat" description="WD" evidence="7">
    <location>
        <begin position="24"/>
        <end position="65"/>
    </location>
</feature>
<keyword evidence="2" id="KW-0677">Repeat</keyword>
<dbReference type="Proteomes" id="UP000799436">
    <property type="component" value="Unassembled WGS sequence"/>
</dbReference>
<dbReference type="Pfam" id="PF00400">
    <property type="entry name" value="WD40"/>
    <property type="match status" value="3"/>
</dbReference>
<dbReference type="InterPro" id="IPR019775">
    <property type="entry name" value="WD40_repeat_CS"/>
</dbReference>
<comment type="similarity">
    <text evidence="4">Belongs to the WD repeat ASA1 family.</text>
</comment>
<dbReference type="InterPro" id="IPR001680">
    <property type="entry name" value="WD40_rpt"/>
</dbReference>
<evidence type="ECO:0000256" key="5">
    <source>
        <dbReference type="ARBA" id="ARBA00038749"/>
    </source>
</evidence>